<protein>
    <submittedName>
        <fullName evidence="2">Replication initiator protein</fullName>
    </submittedName>
</protein>
<dbReference type="EMBL" id="MZ089756">
    <property type="protein sequence ID" value="QXN75032.1"/>
    <property type="molecule type" value="Genomic_DNA"/>
</dbReference>
<reference evidence="2" key="1">
    <citation type="submission" date="2021-04" db="EMBL/GenBank/DDBJ databases">
        <title>Genomes of microviruses identified in yellow-bellied marmot fecal samples.</title>
        <authorList>
            <person name="Varsani A."/>
            <person name="Kraberger S."/>
            <person name="Chatterjee A."/>
            <person name="Richet C."/>
            <person name="Fontenele R.S."/>
            <person name="Schmidlin K."/>
            <person name="Blumstein D.T."/>
        </authorList>
    </citation>
    <scope>NUCLEOTIDE SEQUENCE</scope>
    <source>
        <strain evidence="2">Mar10</strain>
    </source>
</reference>
<proteinExistence type="predicted"/>
<accession>A0A8F5MIQ6</accession>
<dbReference type="Pfam" id="PF23343">
    <property type="entry name" value="REP_ORF2-G2P"/>
    <property type="match status" value="1"/>
</dbReference>
<evidence type="ECO:0000259" key="1">
    <source>
        <dbReference type="Pfam" id="PF23343"/>
    </source>
</evidence>
<feature type="domain" description="Replication-associated protein ORF2/G2P" evidence="1">
    <location>
        <begin position="62"/>
        <end position="192"/>
    </location>
</feature>
<sequence>MDMQRSFSMCLYPITLNVKRKGSEVREPVTVSCGKCLECLSKYSTEWAFRIYLESQQYDECIFLTLTYNSENLPENGTLCRRDVQLFIKRLRSAISPKKIRFFYCGEYGSKRKRPHYHIIIFNFSPSDKKFFKRVDGIDYYNSDFISDLWSYYKDVVEDGKKVRKKFSKGFILFSDVTLDSAKYSAKYMQKLQKVPKGCDRPFIGMSNRPGIGYYSIDLKYLDSDSIYINGKRIQVPRYFLKVLERAGFDFTDFHNARIARGELFGNNLEERRKKAQEFLKSSKILLTKS</sequence>
<dbReference type="InterPro" id="IPR056906">
    <property type="entry name" value="ORF2/G2P_dom"/>
</dbReference>
<name>A0A8F5MIQ6_9VIRU</name>
<organism evidence="2">
    <name type="scientific">Microvirus mar10</name>
    <dbReference type="NCBI Taxonomy" id="2851142"/>
    <lineage>
        <taxon>Viruses</taxon>
        <taxon>Monodnaviria</taxon>
        <taxon>Sangervirae</taxon>
        <taxon>Phixviricota</taxon>
        <taxon>Malgrandaviricetes</taxon>
        <taxon>Petitvirales</taxon>
        <taxon>Microviridae</taxon>
    </lineage>
</organism>
<evidence type="ECO:0000313" key="2">
    <source>
        <dbReference type="EMBL" id="QXN75032.1"/>
    </source>
</evidence>